<evidence type="ECO:0000313" key="2">
    <source>
        <dbReference type="EMBL" id="KKW32634.1"/>
    </source>
</evidence>
<dbReference type="Pfam" id="PF18895">
    <property type="entry name" value="T4SS_pilin"/>
    <property type="match status" value="1"/>
</dbReference>
<reference evidence="2 3" key="1">
    <citation type="journal article" date="2015" name="Nature">
        <title>rRNA introns, odd ribosomes, and small enigmatic genomes across a large radiation of phyla.</title>
        <authorList>
            <person name="Brown C.T."/>
            <person name="Hug L.A."/>
            <person name="Thomas B.C."/>
            <person name="Sharon I."/>
            <person name="Castelle C.J."/>
            <person name="Singh A."/>
            <person name="Wilkins M.J."/>
            <person name="Williams K.H."/>
            <person name="Banfield J.F."/>
        </authorList>
    </citation>
    <scope>NUCLEOTIDE SEQUENCE [LARGE SCALE GENOMIC DNA]</scope>
</reference>
<keyword evidence="1" id="KW-0812">Transmembrane</keyword>
<evidence type="ECO:0008006" key="4">
    <source>
        <dbReference type="Google" id="ProtNLM"/>
    </source>
</evidence>
<feature type="transmembrane region" description="Helical" evidence="1">
    <location>
        <begin position="94"/>
        <end position="112"/>
    </location>
</feature>
<comment type="caution">
    <text evidence="2">The sequence shown here is derived from an EMBL/GenBank/DDBJ whole genome shotgun (WGS) entry which is preliminary data.</text>
</comment>
<protein>
    <recommendedName>
        <fullName evidence="4">TrbC/VIRB2 family protein</fullName>
    </recommendedName>
</protein>
<name>A0A0G2AJ85_9BACT</name>
<gene>
    <name evidence="2" type="ORF">UY76_C0021G0005</name>
</gene>
<dbReference type="EMBL" id="LCRH01000021">
    <property type="protein sequence ID" value="KKW32634.1"/>
    <property type="molecule type" value="Genomic_DNA"/>
</dbReference>
<evidence type="ECO:0000313" key="3">
    <source>
        <dbReference type="Proteomes" id="UP000034054"/>
    </source>
</evidence>
<keyword evidence="1" id="KW-0472">Membrane</keyword>
<proteinExistence type="predicted"/>
<dbReference type="Proteomes" id="UP000034054">
    <property type="component" value="Unassembled WGS sequence"/>
</dbReference>
<accession>A0A0G2AJ85</accession>
<dbReference type="AlphaFoldDB" id="A0A0G2AJ85"/>
<organism evidence="2 3">
    <name type="scientific">Candidatus Uhrbacteria bacterium GW2011_GWA2_52_8d</name>
    <dbReference type="NCBI Taxonomy" id="1618979"/>
    <lineage>
        <taxon>Bacteria</taxon>
        <taxon>Candidatus Uhriibacteriota</taxon>
    </lineage>
</organism>
<dbReference type="InterPro" id="IPR043993">
    <property type="entry name" value="T4SS_pilin"/>
</dbReference>
<evidence type="ECO:0000256" key="1">
    <source>
        <dbReference type="SAM" id="Phobius"/>
    </source>
</evidence>
<sequence>MSLGLCALLIGIVIVSLSTDYALAQSATDTIQTGLDSAAEGTYSQNVTATVFIGNLIRALLTATGIIFLVITVYAGVLYMTAMGDDTKIKKAKGMITSSIIGLIIIIGAYALTDYVISALSSTTTATTTT</sequence>
<feature type="transmembrane region" description="Helical" evidence="1">
    <location>
        <begin position="56"/>
        <end position="82"/>
    </location>
</feature>
<keyword evidence="1" id="KW-1133">Transmembrane helix</keyword>